<organism evidence="1 2">
    <name type="scientific">Pseudomonas juntendi</name>
    <dbReference type="NCBI Taxonomy" id="2666183"/>
    <lineage>
        <taxon>Bacteria</taxon>
        <taxon>Pseudomonadati</taxon>
        <taxon>Pseudomonadota</taxon>
        <taxon>Gammaproteobacteria</taxon>
        <taxon>Pseudomonadales</taxon>
        <taxon>Pseudomonadaceae</taxon>
        <taxon>Pseudomonas</taxon>
    </lineage>
</organism>
<dbReference type="Proteomes" id="UP000577346">
    <property type="component" value="Unassembled WGS sequence"/>
</dbReference>
<reference evidence="1 2" key="1">
    <citation type="submission" date="2020-07" db="EMBL/GenBank/DDBJ databases">
        <title>Diversity of carbapenemase encoding genes among Pseudomonas putida group clinical isolates in a tertiary Brazilian hospital.</title>
        <authorList>
            <person name="Alberto-Lei F."/>
            <person name="Nodari C.S."/>
            <person name="Streling A.P."/>
            <person name="Paulino J.T."/>
            <person name="Bessa-Neto F.O."/>
            <person name="Cayo R."/>
            <person name="Gales A.C."/>
        </authorList>
    </citation>
    <scope>NUCLEOTIDE SEQUENCE [LARGE SCALE GENOMIC DNA]</scope>
    <source>
        <strain evidence="1 2">11213</strain>
    </source>
</reference>
<evidence type="ECO:0000313" key="1">
    <source>
        <dbReference type="EMBL" id="MBA6147635.1"/>
    </source>
</evidence>
<dbReference type="EMBL" id="JACGDA010000013">
    <property type="protein sequence ID" value="MBA6147635.1"/>
    <property type="molecule type" value="Genomic_DNA"/>
</dbReference>
<gene>
    <name evidence="1" type="ORF">H4C15_08910</name>
</gene>
<name>A0A7W2LV50_9PSED</name>
<dbReference type="RefSeq" id="WP_009682984.1">
    <property type="nucleotide sequence ID" value="NZ_JACGDA010000013.1"/>
</dbReference>
<accession>A0A7W2LV50</accession>
<proteinExistence type="predicted"/>
<sequence>MANTPTVTMRLPPELIERIDAYAARVAKQTGVEVSRTAAMKALVQTGLEVKEKEAGKQ</sequence>
<evidence type="ECO:0000313" key="2">
    <source>
        <dbReference type="Proteomes" id="UP000577346"/>
    </source>
</evidence>
<comment type="caution">
    <text evidence="1">The sequence shown here is derived from an EMBL/GenBank/DDBJ whole genome shotgun (WGS) entry which is preliminary data.</text>
</comment>
<protein>
    <submittedName>
        <fullName evidence="1">Uncharacterized protein</fullName>
    </submittedName>
</protein>
<dbReference type="AlphaFoldDB" id="A0A7W2LV50"/>